<feature type="domain" description="VOC" evidence="1">
    <location>
        <begin position="8"/>
        <end position="122"/>
    </location>
</feature>
<dbReference type="InterPro" id="IPR029068">
    <property type="entry name" value="Glyas_Bleomycin-R_OHBP_Dase"/>
</dbReference>
<dbReference type="InterPro" id="IPR004360">
    <property type="entry name" value="Glyas_Fos-R_dOase_dom"/>
</dbReference>
<reference evidence="2 3" key="1">
    <citation type="submission" date="2019-11" db="EMBL/GenBank/DDBJ databases">
        <title>Draft Genome Sequences of Six Type Strains of the Genus Massilia.</title>
        <authorList>
            <person name="Miess H."/>
            <person name="Frediansyah A."/>
            <person name="Goeker M."/>
            <person name="Gross H."/>
        </authorList>
    </citation>
    <scope>NUCLEOTIDE SEQUENCE [LARGE SCALE GENOMIC DNA]</scope>
    <source>
        <strain evidence="2 3">DSM 17513</strain>
    </source>
</reference>
<organism evidence="2 3">
    <name type="scientific">Pseudoduganella dura</name>
    <dbReference type="NCBI Taxonomy" id="321982"/>
    <lineage>
        <taxon>Bacteria</taxon>
        <taxon>Pseudomonadati</taxon>
        <taxon>Pseudomonadota</taxon>
        <taxon>Betaproteobacteria</taxon>
        <taxon>Burkholderiales</taxon>
        <taxon>Oxalobacteraceae</taxon>
        <taxon>Telluria group</taxon>
        <taxon>Pseudoduganella</taxon>
    </lineage>
</organism>
<dbReference type="PANTHER" id="PTHR33993">
    <property type="entry name" value="GLYOXALASE-RELATED"/>
    <property type="match status" value="1"/>
</dbReference>
<dbReference type="RefSeq" id="WP_155707715.1">
    <property type="nucleotide sequence ID" value="NZ_BMWU01000003.1"/>
</dbReference>
<comment type="caution">
    <text evidence="2">The sequence shown here is derived from an EMBL/GenBank/DDBJ whole genome shotgun (WGS) entry which is preliminary data.</text>
</comment>
<dbReference type="EMBL" id="WNWM01000002">
    <property type="protein sequence ID" value="MUI11674.1"/>
    <property type="molecule type" value="Genomic_DNA"/>
</dbReference>
<dbReference type="AlphaFoldDB" id="A0A6I3X4H4"/>
<dbReference type="Gene3D" id="3.10.180.10">
    <property type="entry name" value="2,3-Dihydroxybiphenyl 1,2-Dioxygenase, domain 1"/>
    <property type="match status" value="2"/>
</dbReference>
<name>A0A6I3X4H4_9BURK</name>
<dbReference type="InterPro" id="IPR037523">
    <property type="entry name" value="VOC_core"/>
</dbReference>
<evidence type="ECO:0000313" key="3">
    <source>
        <dbReference type="Proteomes" id="UP000431684"/>
    </source>
</evidence>
<sequence>MSSSPAGQLRSIAIGVTDLDAAERFYTGTWHLETVARTADAAYLRGTGSFHHILSLHRGAQPDVRNLTFSVATAADLDTIAARTPAAGGALLSGPAPLDEPGGGNAVVIADPQGRILRFVHGDERHAVTDARRDAPVPDAPVRITHAVFNSADVAVAQRFFEEALGFRLSDRTRIMAFMRCNSDHHSIALADADANTLNHIAFVMPDLDAVMRGAGRMSDAGWPIEWGVGRHGPGNNVFAYFVGPDDFVIEYTADVQQVDDSYRVGAPADWTWPPGRFDQWGVSKPPSDRIKAAQKKIRFTDITA</sequence>
<evidence type="ECO:0000259" key="1">
    <source>
        <dbReference type="PROSITE" id="PS51819"/>
    </source>
</evidence>
<dbReference type="InterPro" id="IPR052164">
    <property type="entry name" value="Anthracycline_SecMetBiosynth"/>
</dbReference>
<feature type="domain" description="VOC" evidence="1">
    <location>
        <begin position="143"/>
        <end position="255"/>
    </location>
</feature>
<protein>
    <submittedName>
        <fullName evidence="2">Glyoxalase</fullName>
    </submittedName>
</protein>
<dbReference type="SUPFAM" id="SSF54593">
    <property type="entry name" value="Glyoxalase/Bleomycin resistance protein/Dihydroxybiphenyl dioxygenase"/>
    <property type="match status" value="1"/>
</dbReference>
<keyword evidence="3" id="KW-1185">Reference proteome</keyword>
<dbReference type="CDD" id="cd08362">
    <property type="entry name" value="BphC5-RrK37_N_like"/>
    <property type="match status" value="1"/>
</dbReference>
<proteinExistence type="predicted"/>
<gene>
    <name evidence="2" type="ORF">GJV26_04130</name>
</gene>
<accession>A0A6I3X4H4</accession>
<evidence type="ECO:0000313" key="2">
    <source>
        <dbReference type="EMBL" id="MUI11674.1"/>
    </source>
</evidence>
<dbReference type="OrthoDB" id="5430221at2"/>
<dbReference type="Proteomes" id="UP000431684">
    <property type="component" value="Unassembled WGS sequence"/>
</dbReference>
<dbReference type="PROSITE" id="PS51819">
    <property type="entry name" value="VOC"/>
    <property type="match status" value="2"/>
</dbReference>
<dbReference type="Pfam" id="PF00903">
    <property type="entry name" value="Glyoxalase"/>
    <property type="match status" value="1"/>
</dbReference>